<dbReference type="AlphaFoldDB" id="I7J8R2"/>
<dbReference type="GO" id="GO:0003723">
    <property type="term" value="F:RNA binding"/>
    <property type="evidence" value="ECO:0007669"/>
    <property type="project" value="UniProtKB-KW"/>
</dbReference>
<evidence type="ECO:0000259" key="2">
    <source>
        <dbReference type="SMART" id="SM01027"/>
    </source>
</evidence>
<dbReference type="SMART" id="SM01027">
    <property type="entry name" value="Beta-Casp"/>
    <property type="match status" value="1"/>
</dbReference>
<dbReference type="PANTHER" id="PTHR45922">
    <property type="entry name" value="CLEAVAGE AND POLYADENYLATION SPECIFICITY FACTOR SUBUNIT 2"/>
    <property type="match status" value="1"/>
</dbReference>
<proteinExistence type="inferred from homology"/>
<dbReference type="InterPro" id="IPR036866">
    <property type="entry name" value="RibonucZ/Hydroxyglut_hydro"/>
</dbReference>
<evidence type="ECO:0000313" key="4">
    <source>
        <dbReference type="Proteomes" id="UP000002899"/>
    </source>
</evidence>
<dbReference type="InterPro" id="IPR027075">
    <property type="entry name" value="CPSF2"/>
</dbReference>
<keyword evidence="1" id="KW-0539">Nucleus</keyword>
<protein>
    <recommendedName>
        <fullName evidence="1">Cleavage and polyadenylation specificity factor subunit 2</fullName>
    </recommendedName>
    <alternativeName>
        <fullName evidence="1">Cleavage and polyadenylation specificity factor 100 kDa subunit</fullName>
    </alternativeName>
</protein>
<dbReference type="KEGG" id="bmic:BMR1_01G02535"/>
<accession>I7J8R2</accession>
<dbReference type="InterPro" id="IPR022712">
    <property type="entry name" value="Beta_Casp"/>
</dbReference>
<reference evidence="3 4" key="3">
    <citation type="journal article" date="2016" name="Sci. Rep.">
        <title>Genome-wide diversity and gene expression profiling of Babesia microti isolates identify polymorphic genes that mediate host-pathogen interactions.</title>
        <authorList>
            <person name="Silva J.C."/>
            <person name="Cornillot E."/>
            <person name="McCracken C."/>
            <person name="Usmani-Brown S."/>
            <person name="Dwivedi A."/>
            <person name="Ifeonu O.O."/>
            <person name="Crabtree J."/>
            <person name="Gotia H.T."/>
            <person name="Virji A.Z."/>
            <person name="Reynes C."/>
            <person name="Colinge J."/>
            <person name="Kumar V."/>
            <person name="Lawres L."/>
            <person name="Pazzi J.E."/>
            <person name="Pablo J.V."/>
            <person name="Hung C."/>
            <person name="Brancato J."/>
            <person name="Kumari P."/>
            <person name="Orvis J."/>
            <person name="Tretina K."/>
            <person name="Chibucos M."/>
            <person name="Ott S."/>
            <person name="Sadzewicz L."/>
            <person name="Sengamalay N."/>
            <person name="Shetty A.C."/>
            <person name="Su Q."/>
            <person name="Tallon L."/>
            <person name="Fraser C.M."/>
            <person name="Frutos R."/>
            <person name="Molina D.M."/>
            <person name="Krause P.J."/>
            <person name="Ben Mamoun C."/>
        </authorList>
    </citation>
    <scope>NUCLEOTIDE SEQUENCE [LARGE SCALE GENOMIC DNA]</scope>
    <source>
        <strain evidence="3 4">RI</strain>
    </source>
</reference>
<dbReference type="InterPro" id="IPR001279">
    <property type="entry name" value="Metallo-B-lactamas"/>
</dbReference>
<gene>
    <name evidence="3" type="ORF">BMR1_01G02535</name>
</gene>
<dbReference type="GeneID" id="24423580"/>
<dbReference type="OMA" id="MENDICD"/>
<evidence type="ECO:0000256" key="1">
    <source>
        <dbReference type="RuleBase" id="RU365006"/>
    </source>
</evidence>
<dbReference type="VEuPathDB" id="PiroplasmaDB:BMR1_01G02535"/>
<keyword evidence="1" id="KW-0507">mRNA processing</keyword>
<dbReference type="RefSeq" id="XP_012647573.1">
    <property type="nucleotide sequence ID" value="XM_012792119.1"/>
</dbReference>
<dbReference type="OrthoDB" id="64353at2759"/>
<organism evidence="3 4">
    <name type="scientific">Babesia microti (strain RI)</name>
    <dbReference type="NCBI Taxonomy" id="1133968"/>
    <lineage>
        <taxon>Eukaryota</taxon>
        <taxon>Sar</taxon>
        <taxon>Alveolata</taxon>
        <taxon>Apicomplexa</taxon>
        <taxon>Aconoidasida</taxon>
        <taxon>Piroplasmida</taxon>
        <taxon>Babesiidae</taxon>
        <taxon>Babesia</taxon>
    </lineage>
</organism>
<dbReference type="Pfam" id="PF10996">
    <property type="entry name" value="Beta-Casp"/>
    <property type="match status" value="1"/>
</dbReference>
<comment type="subcellular location">
    <subcellularLocation>
        <location evidence="1">Nucleus</location>
    </subcellularLocation>
</comment>
<reference evidence="3 4" key="2">
    <citation type="journal article" date="2013" name="PLoS ONE">
        <title>Whole genome mapping and re-organization of the nuclear and mitochondrial genomes of Babesia microti isolates.</title>
        <authorList>
            <person name="Cornillot E."/>
            <person name="Dassouli A."/>
            <person name="Garg A."/>
            <person name="Pachikara N."/>
            <person name="Randazzo S."/>
            <person name="Depoix D."/>
            <person name="Carcy B."/>
            <person name="Delbecq S."/>
            <person name="Frutos R."/>
            <person name="Silva J.C."/>
            <person name="Sutton R."/>
            <person name="Krause P.J."/>
            <person name="Mamoun C.B."/>
        </authorList>
    </citation>
    <scope>NUCLEOTIDE SEQUENCE [LARGE SCALE GENOMIC DNA]</scope>
    <source>
        <strain evidence="3 4">RI</strain>
    </source>
</reference>
<feature type="domain" description="Beta-Casp" evidence="2">
    <location>
        <begin position="250"/>
        <end position="372"/>
    </location>
</feature>
<keyword evidence="4" id="KW-1185">Reference proteome</keyword>
<dbReference type="Proteomes" id="UP000002899">
    <property type="component" value="Chromosome I"/>
</dbReference>
<dbReference type="PANTHER" id="PTHR45922:SF1">
    <property type="entry name" value="CLEAVAGE AND POLYADENYLATION SPECIFICITY FACTOR SUBUNIT 2"/>
    <property type="match status" value="1"/>
</dbReference>
<dbReference type="Pfam" id="PF16661">
    <property type="entry name" value="Lactamase_B_6"/>
    <property type="match status" value="1"/>
</dbReference>
<dbReference type="SUPFAM" id="SSF56281">
    <property type="entry name" value="Metallo-hydrolase/oxidoreductase"/>
    <property type="match status" value="1"/>
</dbReference>
<sequence>MGMYVTIQPILTDSEWATLVSIKLSNYRIKLLVDCGLSDGFNCHSIKKLLMQSIGIKYIFLTHSTLEHVGGLPFLMRKYTKLRNKPQIICTDPTYKLAKANLLDLVDNMSLNLPKSKLHYSADEINSALSNSKLLRYDEHITLDSAIDGLSLHVINSGHSVGGSAYVLTMGTKQILIARKISLISKWHLNSLSLSTVNNPYLLITDFPKLSINACLLHSSLDMVIHKTINTLKNGNCVLLPIDIDSRMVELLHHFEMCWKSHYVAKWPLIIASPIVSKMSLIFSTSIEYMSSKVKSEFSRDLKNPLIFDNVIYLDKLEQLKPFTNVPCVIFSTPGSLNWGFSNALFAAIGSKKGNLIILSKEPTTKTLARKLSLYTSKVDGSTWMKVNTSSDKGSNPNGKQKSKRNKFSWLFRFRKPLSVSECYELYKQNQLEIDSEINTVGDNTMKIDEVSMENDICDVTHELNTGQSFYGEPQQTKNKLYSIISSDPLGHLKFNKLDNSSYPTFSDKISNPVFVNVTSNAISSAEDDYGLVNQFAELWKSQVNKTGENDKKNVSVDNQQIGAKTDEVEDMMDLGQKCLNTQSHDTERYSIDTPLDYYLKLYKSQKNINNTNNTKNNGLDGRNGDSGMQNDWMNSLIRWFGKMPSQYVKKRIRQCVRAKVIMPIGLENTIDQYSLYTLISKLKVKKVCLLPLLHDNKASVANKNLSDINSIVSYKYKIPSPMESLVECSIAISEEPINTPINRDSNTYIFDKILDNCSREARKKFRQLNLKVKFNKINEGPEPRLSFWQSKQPCLYAMCLAPEQNESQENSTAHDARENFYSEVEHQFPNIPIFKVAETFNQLLPGQISVVGRHSAIVIASKTVVQRVEDSGIGTIATGVKSGLTDGKKWILRGTIDPTYYLARKTLYALHGNPF</sequence>
<dbReference type="Gene3D" id="3.60.15.10">
    <property type="entry name" value="Ribonuclease Z/Hydroxyacylglutathione hydrolase-like"/>
    <property type="match status" value="1"/>
</dbReference>
<dbReference type="Gene3D" id="3.40.50.10890">
    <property type="match status" value="1"/>
</dbReference>
<reference evidence="3 4" key="1">
    <citation type="journal article" date="2012" name="Nucleic Acids Res.">
        <title>Sequencing of the smallest Apicomplexan genome from the human pathogen Babesia microti.</title>
        <authorList>
            <person name="Cornillot E."/>
            <person name="Hadj-Kaddour K."/>
            <person name="Dassouli A."/>
            <person name="Noel B."/>
            <person name="Ranwez V."/>
            <person name="Vacherie B."/>
            <person name="Augagneur Y."/>
            <person name="Bres V."/>
            <person name="Duclos A."/>
            <person name="Randazzo S."/>
            <person name="Carcy B."/>
            <person name="Debierre-Grockiego F."/>
            <person name="Delbecq S."/>
            <person name="Moubri-Menage K."/>
            <person name="Shams-Eldin H."/>
            <person name="Usmani-Brown S."/>
            <person name="Bringaud F."/>
            <person name="Wincker P."/>
            <person name="Vivares C.P."/>
            <person name="Schwarz R.T."/>
            <person name="Schetters T.P."/>
            <person name="Krause P.J."/>
            <person name="Gorenflot A."/>
            <person name="Berry V."/>
            <person name="Barbe V."/>
            <person name="Ben Mamoun C."/>
        </authorList>
    </citation>
    <scope>NUCLEOTIDE SEQUENCE [LARGE SCALE GENOMIC DNA]</scope>
    <source>
        <strain evidence="3 4">RI</strain>
    </source>
</reference>
<dbReference type="EMBL" id="FO082871">
    <property type="protein sequence ID" value="CCF72964.1"/>
    <property type="molecule type" value="Genomic_DNA"/>
</dbReference>
<evidence type="ECO:0000313" key="3">
    <source>
        <dbReference type="EMBL" id="CCF72964.1"/>
    </source>
</evidence>
<keyword evidence="1" id="KW-0694">RNA-binding</keyword>
<dbReference type="GO" id="GO:0006398">
    <property type="term" value="P:mRNA 3'-end processing by stem-loop binding and cleavage"/>
    <property type="evidence" value="ECO:0007669"/>
    <property type="project" value="InterPro"/>
</dbReference>
<name>I7J8R2_BABMR</name>
<dbReference type="GO" id="GO:0005847">
    <property type="term" value="C:mRNA cleavage and polyadenylation specificity factor complex"/>
    <property type="evidence" value="ECO:0007669"/>
    <property type="project" value="InterPro"/>
</dbReference>
<comment type="similarity">
    <text evidence="1">Belongs to the metallo-beta-lactamase superfamily. RNA-metabolizing metallo-beta-lactamase-like family. CPSF2/YSH1 subfamily.</text>
</comment>